<evidence type="ECO:0000313" key="1">
    <source>
        <dbReference type="EMBL" id="JAD99710.1"/>
    </source>
</evidence>
<dbReference type="EMBL" id="GBRH01198185">
    <property type="protein sequence ID" value="JAD99710.1"/>
    <property type="molecule type" value="Transcribed_RNA"/>
</dbReference>
<dbReference type="AlphaFoldDB" id="A0A0A9EPD0"/>
<name>A0A0A9EPD0_ARUDO</name>
<reference evidence="1" key="2">
    <citation type="journal article" date="2015" name="Data Brief">
        <title>Shoot transcriptome of the giant reed, Arundo donax.</title>
        <authorList>
            <person name="Barrero R.A."/>
            <person name="Guerrero F.D."/>
            <person name="Moolhuijzen P."/>
            <person name="Goolsby J.A."/>
            <person name="Tidwell J."/>
            <person name="Bellgard S.E."/>
            <person name="Bellgard M.I."/>
        </authorList>
    </citation>
    <scope>NUCLEOTIDE SEQUENCE</scope>
    <source>
        <tissue evidence="1">Shoot tissue taken approximately 20 cm above the soil surface</tissue>
    </source>
</reference>
<proteinExistence type="predicted"/>
<sequence length="23" mass="2572">MPARWAAGTSSIPIFVFFSRCVQ</sequence>
<reference evidence="1" key="1">
    <citation type="submission" date="2014-09" db="EMBL/GenBank/DDBJ databases">
        <authorList>
            <person name="Magalhaes I.L.F."/>
            <person name="Oliveira U."/>
            <person name="Santos F.R."/>
            <person name="Vidigal T.H.D.A."/>
            <person name="Brescovit A.D."/>
            <person name="Santos A.J."/>
        </authorList>
    </citation>
    <scope>NUCLEOTIDE SEQUENCE</scope>
    <source>
        <tissue evidence="1">Shoot tissue taken approximately 20 cm above the soil surface</tissue>
    </source>
</reference>
<accession>A0A0A9EPD0</accession>
<protein>
    <submittedName>
        <fullName evidence="1">Uncharacterized protein</fullName>
    </submittedName>
</protein>
<organism evidence="1">
    <name type="scientific">Arundo donax</name>
    <name type="common">Giant reed</name>
    <name type="synonym">Donax arundinaceus</name>
    <dbReference type="NCBI Taxonomy" id="35708"/>
    <lineage>
        <taxon>Eukaryota</taxon>
        <taxon>Viridiplantae</taxon>
        <taxon>Streptophyta</taxon>
        <taxon>Embryophyta</taxon>
        <taxon>Tracheophyta</taxon>
        <taxon>Spermatophyta</taxon>
        <taxon>Magnoliopsida</taxon>
        <taxon>Liliopsida</taxon>
        <taxon>Poales</taxon>
        <taxon>Poaceae</taxon>
        <taxon>PACMAD clade</taxon>
        <taxon>Arundinoideae</taxon>
        <taxon>Arundineae</taxon>
        <taxon>Arundo</taxon>
    </lineage>
</organism>